<dbReference type="EMBL" id="BAAAZO010000009">
    <property type="protein sequence ID" value="GAA3624431.1"/>
    <property type="molecule type" value="Genomic_DNA"/>
</dbReference>
<evidence type="ECO:0008006" key="3">
    <source>
        <dbReference type="Google" id="ProtNLM"/>
    </source>
</evidence>
<protein>
    <recommendedName>
        <fullName evidence="3">Metallothionein</fullName>
    </recommendedName>
</protein>
<keyword evidence="2" id="KW-1185">Reference proteome</keyword>
<sequence length="55" mass="5804">MAFGKKTKTTPRGCGRCRCTHQGGLCLSCNCACRPSNPAVCPCCGADDRKLGGRR</sequence>
<gene>
    <name evidence="1" type="ORF">GCM10022223_46870</name>
</gene>
<accession>A0ABP7A3Y1</accession>
<comment type="caution">
    <text evidence="1">The sequence shown here is derived from an EMBL/GenBank/DDBJ whole genome shotgun (WGS) entry which is preliminary data.</text>
</comment>
<proteinExistence type="predicted"/>
<name>A0ABP7A3Y1_9ACTN</name>
<organism evidence="1 2">
    <name type="scientific">Kineosporia mesophila</name>
    <dbReference type="NCBI Taxonomy" id="566012"/>
    <lineage>
        <taxon>Bacteria</taxon>
        <taxon>Bacillati</taxon>
        <taxon>Actinomycetota</taxon>
        <taxon>Actinomycetes</taxon>
        <taxon>Kineosporiales</taxon>
        <taxon>Kineosporiaceae</taxon>
        <taxon>Kineosporia</taxon>
    </lineage>
</organism>
<dbReference type="Proteomes" id="UP001501074">
    <property type="component" value="Unassembled WGS sequence"/>
</dbReference>
<evidence type="ECO:0000313" key="2">
    <source>
        <dbReference type="Proteomes" id="UP001501074"/>
    </source>
</evidence>
<reference evidence="2" key="1">
    <citation type="journal article" date="2019" name="Int. J. Syst. Evol. Microbiol.">
        <title>The Global Catalogue of Microorganisms (GCM) 10K type strain sequencing project: providing services to taxonomists for standard genome sequencing and annotation.</title>
        <authorList>
            <consortium name="The Broad Institute Genomics Platform"/>
            <consortium name="The Broad Institute Genome Sequencing Center for Infectious Disease"/>
            <person name="Wu L."/>
            <person name="Ma J."/>
        </authorList>
    </citation>
    <scope>NUCLEOTIDE SEQUENCE [LARGE SCALE GENOMIC DNA]</scope>
    <source>
        <strain evidence="2">JCM 16902</strain>
    </source>
</reference>
<evidence type="ECO:0000313" key="1">
    <source>
        <dbReference type="EMBL" id="GAA3624431.1"/>
    </source>
</evidence>